<accession>A0AB40D0C7</accession>
<proteinExistence type="predicted"/>
<name>A0AB40D0C7_DIOCR</name>
<comment type="subcellular location">
    <subcellularLocation>
        <location evidence="1">Nucleus</location>
    </subcellularLocation>
</comment>
<keyword evidence="8" id="KW-1185">Reference proteome</keyword>
<evidence type="ECO:0000256" key="5">
    <source>
        <dbReference type="ARBA" id="ARBA00023242"/>
    </source>
</evidence>
<evidence type="ECO:0000256" key="2">
    <source>
        <dbReference type="ARBA" id="ARBA00023015"/>
    </source>
</evidence>
<keyword evidence="5" id="KW-0539">Nucleus</keyword>
<protein>
    <submittedName>
        <fullName evidence="9">WRKY transcription factor 55-like isoform X1</fullName>
    </submittedName>
</protein>
<feature type="domain" description="WRKY" evidence="7">
    <location>
        <begin position="195"/>
        <end position="257"/>
    </location>
</feature>
<dbReference type="InterPro" id="IPR003657">
    <property type="entry name" value="WRKY_dom"/>
</dbReference>
<dbReference type="Gene3D" id="2.20.25.80">
    <property type="entry name" value="WRKY domain"/>
    <property type="match status" value="1"/>
</dbReference>
<dbReference type="GO" id="GO:0005634">
    <property type="term" value="C:nucleus"/>
    <property type="evidence" value="ECO:0007669"/>
    <property type="project" value="UniProtKB-SubCell"/>
</dbReference>
<dbReference type="GO" id="GO:0000976">
    <property type="term" value="F:transcription cis-regulatory region binding"/>
    <property type="evidence" value="ECO:0007669"/>
    <property type="project" value="TreeGrafter"/>
</dbReference>
<dbReference type="Proteomes" id="UP001515500">
    <property type="component" value="Chromosome 18"/>
</dbReference>
<sequence length="333" mass="36490">MDDIASQILHGCKLAGELETNLLNLLNQSQHNLLIDSCDQVVQTFSKAIQKLTTSKEARSSGHEFIGMEEEKTDDDDVCAGAGATIGQDEDPLALAPAKKQMGSPDTSKSVEMMKPHHIGPGSGIRREEKPSTEAAVMLIGSSGESSFGAASMTSNKMKKRLTQQESKKRKRIYGHVVRVRAAQGVEQMYEVPPDDGFIWRKYGQKDILGTIFPRSYYRCTNPDRKGCLARKLVQRLQEDPTTFEIVYYGIHTCGSSVTMPCSTSPTNLEHNQQSQSQSFSIQLGTCSSGEVQCSATNANAHSKDMTGKEAIRSDRSDSSDSSVNIRATKEKD</sequence>
<keyword evidence="3" id="KW-0238">DNA-binding</keyword>
<feature type="region of interest" description="Disordered" evidence="6">
    <location>
        <begin position="148"/>
        <end position="170"/>
    </location>
</feature>
<keyword evidence="2" id="KW-0805">Transcription regulation</keyword>
<evidence type="ECO:0000256" key="1">
    <source>
        <dbReference type="ARBA" id="ARBA00004123"/>
    </source>
</evidence>
<dbReference type="PANTHER" id="PTHR32096">
    <property type="entry name" value="WRKY TRANSCRIPTION FACTOR 30-RELATED-RELATED"/>
    <property type="match status" value="1"/>
</dbReference>
<dbReference type="PROSITE" id="PS50811">
    <property type="entry name" value="WRKY"/>
    <property type="match status" value="1"/>
</dbReference>
<dbReference type="PANTHER" id="PTHR32096:SF146">
    <property type="entry name" value="WRKY TRANSCRIPTION FACTOR 19-RELATED"/>
    <property type="match status" value="1"/>
</dbReference>
<evidence type="ECO:0000256" key="6">
    <source>
        <dbReference type="SAM" id="MobiDB-lite"/>
    </source>
</evidence>
<dbReference type="Pfam" id="PF03106">
    <property type="entry name" value="WRKY"/>
    <property type="match status" value="1"/>
</dbReference>
<evidence type="ECO:0000313" key="8">
    <source>
        <dbReference type="Proteomes" id="UP001515500"/>
    </source>
</evidence>
<dbReference type="SUPFAM" id="SSF118290">
    <property type="entry name" value="WRKY DNA-binding domain"/>
    <property type="match status" value="1"/>
</dbReference>
<dbReference type="InterPro" id="IPR044810">
    <property type="entry name" value="WRKY_plant"/>
</dbReference>
<evidence type="ECO:0000256" key="3">
    <source>
        <dbReference type="ARBA" id="ARBA00023125"/>
    </source>
</evidence>
<dbReference type="RefSeq" id="XP_039145142.1">
    <property type="nucleotide sequence ID" value="XM_039289208.1"/>
</dbReference>
<evidence type="ECO:0000313" key="9">
    <source>
        <dbReference type="RefSeq" id="XP_039145142.1"/>
    </source>
</evidence>
<reference evidence="9" key="1">
    <citation type="submission" date="2025-08" db="UniProtKB">
        <authorList>
            <consortium name="RefSeq"/>
        </authorList>
    </citation>
    <scope>IDENTIFICATION</scope>
</reference>
<dbReference type="GeneID" id="120282404"/>
<gene>
    <name evidence="9" type="primary">LOC120282404</name>
</gene>
<feature type="compositionally biased region" description="Basic residues" evidence="6">
    <location>
        <begin position="157"/>
        <end position="170"/>
    </location>
</feature>
<dbReference type="AlphaFoldDB" id="A0AB40D0C7"/>
<keyword evidence="4" id="KW-0804">Transcription</keyword>
<feature type="region of interest" description="Disordered" evidence="6">
    <location>
        <begin position="299"/>
        <end position="333"/>
    </location>
</feature>
<organism evidence="8 9">
    <name type="scientific">Dioscorea cayennensis subsp. rotundata</name>
    <name type="common">White Guinea yam</name>
    <name type="synonym">Dioscorea rotundata</name>
    <dbReference type="NCBI Taxonomy" id="55577"/>
    <lineage>
        <taxon>Eukaryota</taxon>
        <taxon>Viridiplantae</taxon>
        <taxon>Streptophyta</taxon>
        <taxon>Embryophyta</taxon>
        <taxon>Tracheophyta</taxon>
        <taxon>Spermatophyta</taxon>
        <taxon>Magnoliopsida</taxon>
        <taxon>Liliopsida</taxon>
        <taxon>Dioscoreales</taxon>
        <taxon>Dioscoreaceae</taxon>
        <taxon>Dioscorea</taxon>
    </lineage>
</organism>
<dbReference type="GO" id="GO:0003700">
    <property type="term" value="F:DNA-binding transcription factor activity"/>
    <property type="evidence" value="ECO:0007669"/>
    <property type="project" value="InterPro"/>
</dbReference>
<feature type="compositionally biased region" description="Basic and acidic residues" evidence="6">
    <location>
        <begin position="302"/>
        <end position="319"/>
    </location>
</feature>
<evidence type="ECO:0000256" key="4">
    <source>
        <dbReference type="ARBA" id="ARBA00023163"/>
    </source>
</evidence>
<evidence type="ECO:0000259" key="7">
    <source>
        <dbReference type="PROSITE" id="PS50811"/>
    </source>
</evidence>
<dbReference type="InterPro" id="IPR036576">
    <property type="entry name" value="WRKY_dom_sf"/>
</dbReference>
<dbReference type="SMART" id="SM00774">
    <property type="entry name" value="WRKY"/>
    <property type="match status" value="1"/>
</dbReference>
<feature type="region of interest" description="Disordered" evidence="6">
    <location>
        <begin position="98"/>
        <end position="129"/>
    </location>
</feature>